<evidence type="ECO:0000256" key="3">
    <source>
        <dbReference type="ARBA" id="ARBA00011890"/>
    </source>
</evidence>
<dbReference type="InterPro" id="IPR029063">
    <property type="entry name" value="SAM-dependent_MTases_sf"/>
</dbReference>
<comment type="subcellular location">
    <subcellularLocation>
        <location evidence="1">Cytoplasm</location>
    </subcellularLocation>
</comment>
<reference evidence="8" key="1">
    <citation type="submission" date="2018-06" db="EMBL/GenBank/DDBJ databases">
        <authorList>
            <person name="Zhirakovskaya E."/>
        </authorList>
    </citation>
    <scope>NUCLEOTIDE SEQUENCE</scope>
</reference>
<dbReference type="PANTHER" id="PTHR11579">
    <property type="entry name" value="PROTEIN-L-ISOASPARTATE O-METHYLTRANSFERASE"/>
    <property type="match status" value="1"/>
</dbReference>
<dbReference type="EMBL" id="UOEU01000350">
    <property type="protein sequence ID" value="VAW32375.1"/>
    <property type="molecule type" value="Genomic_DNA"/>
</dbReference>
<dbReference type="GO" id="GO:0005737">
    <property type="term" value="C:cytoplasm"/>
    <property type="evidence" value="ECO:0007669"/>
    <property type="project" value="UniProtKB-SubCell"/>
</dbReference>
<keyword evidence="6 8" id="KW-0808">Transferase</keyword>
<organism evidence="8">
    <name type="scientific">hydrothermal vent metagenome</name>
    <dbReference type="NCBI Taxonomy" id="652676"/>
    <lineage>
        <taxon>unclassified sequences</taxon>
        <taxon>metagenomes</taxon>
        <taxon>ecological metagenomes</taxon>
    </lineage>
</organism>
<sequence>MLPDSDQLRDEMVADLVKRGVRSKAVLQAMRIVPRELFVPKEHLEHAYYDGPIPLPTEQTISQPYVVALMLSALNLQPHFKVLEVGTGSGYAAAVLSKLVQQVHTVERQAQLVAYAQACLHDDGYANIAVHLGDGTLGWPPAAPYDAIIVAAGGPAVPVALREQLGENGRLIMPVGSQQKQKLQLVWRKTNGRFGQKTLSPVRFVPLIGSKGWQE</sequence>
<dbReference type="NCBIfam" id="TIGR00080">
    <property type="entry name" value="pimt"/>
    <property type="match status" value="1"/>
</dbReference>
<dbReference type="SUPFAM" id="SSF53335">
    <property type="entry name" value="S-adenosyl-L-methionine-dependent methyltransferases"/>
    <property type="match status" value="1"/>
</dbReference>
<dbReference type="AlphaFoldDB" id="A0A3B0UMQ4"/>
<accession>A0A3B0UMQ4</accession>
<dbReference type="GO" id="GO:0032259">
    <property type="term" value="P:methylation"/>
    <property type="evidence" value="ECO:0007669"/>
    <property type="project" value="UniProtKB-KW"/>
</dbReference>
<protein>
    <recommendedName>
        <fullName evidence="3">protein-L-isoaspartate(D-aspartate) O-methyltransferase</fullName>
        <ecNumber evidence="3">2.1.1.77</ecNumber>
    </recommendedName>
</protein>
<evidence type="ECO:0000256" key="6">
    <source>
        <dbReference type="ARBA" id="ARBA00022679"/>
    </source>
</evidence>
<evidence type="ECO:0000256" key="1">
    <source>
        <dbReference type="ARBA" id="ARBA00004496"/>
    </source>
</evidence>
<keyword evidence="5 8" id="KW-0489">Methyltransferase</keyword>
<keyword evidence="4" id="KW-0963">Cytoplasm</keyword>
<dbReference type="FunFam" id="3.40.50.150:FF:000010">
    <property type="entry name" value="Protein-L-isoaspartate O-methyltransferase"/>
    <property type="match status" value="1"/>
</dbReference>
<gene>
    <name evidence="8" type="ORF">MNBD_CHLOROFLEXI01-718</name>
</gene>
<dbReference type="HAMAP" id="MF_00090">
    <property type="entry name" value="PIMT"/>
    <property type="match status" value="1"/>
</dbReference>
<evidence type="ECO:0000313" key="8">
    <source>
        <dbReference type="EMBL" id="VAW32375.1"/>
    </source>
</evidence>
<dbReference type="InterPro" id="IPR000682">
    <property type="entry name" value="PCMT"/>
</dbReference>
<dbReference type="PANTHER" id="PTHR11579:SF0">
    <property type="entry name" value="PROTEIN-L-ISOASPARTATE(D-ASPARTATE) O-METHYLTRANSFERASE"/>
    <property type="match status" value="1"/>
</dbReference>
<dbReference type="PROSITE" id="PS01279">
    <property type="entry name" value="PCMT"/>
    <property type="match status" value="1"/>
</dbReference>
<evidence type="ECO:0000256" key="4">
    <source>
        <dbReference type="ARBA" id="ARBA00022490"/>
    </source>
</evidence>
<proteinExistence type="inferred from homology"/>
<comment type="similarity">
    <text evidence="2">Belongs to the methyltransferase superfamily. L-isoaspartyl/D-aspartyl protein methyltransferase family.</text>
</comment>
<evidence type="ECO:0000256" key="7">
    <source>
        <dbReference type="ARBA" id="ARBA00022691"/>
    </source>
</evidence>
<dbReference type="NCBIfam" id="NF001453">
    <property type="entry name" value="PRK00312.1"/>
    <property type="match status" value="1"/>
</dbReference>
<dbReference type="CDD" id="cd02440">
    <property type="entry name" value="AdoMet_MTases"/>
    <property type="match status" value="1"/>
</dbReference>
<dbReference type="GO" id="GO:0004719">
    <property type="term" value="F:protein-L-isoaspartate (D-aspartate) O-methyltransferase activity"/>
    <property type="evidence" value="ECO:0007669"/>
    <property type="project" value="UniProtKB-EC"/>
</dbReference>
<dbReference type="EC" id="2.1.1.77" evidence="3"/>
<evidence type="ECO:0000256" key="2">
    <source>
        <dbReference type="ARBA" id="ARBA00005369"/>
    </source>
</evidence>
<keyword evidence="7" id="KW-0949">S-adenosyl-L-methionine</keyword>
<dbReference type="Gene3D" id="3.40.50.150">
    <property type="entry name" value="Vaccinia Virus protein VP39"/>
    <property type="match status" value="1"/>
</dbReference>
<evidence type="ECO:0000256" key="5">
    <source>
        <dbReference type="ARBA" id="ARBA00022603"/>
    </source>
</evidence>
<dbReference type="Pfam" id="PF01135">
    <property type="entry name" value="PCMT"/>
    <property type="match status" value="1"/>
</dbReference>
<name>A0A3B0UMQ4_9ZZZZ</name>